<keyword evidence="1" id="KW-0813">Transport</keyword>
<keyword evidence="2" id="KW-0547">Nucleotide-binding</keyword>
<comment type="caution">
    <text evidence="5">The sequence shown here is derived from an EMBL/GenBank/DDBJ whole genome shotgun (WGS) entry which is preliminary data.</text>
</comment>
<dbReference type="InterPro" id="IPR003593">
    <property type="entry name" value="AAA+_ATPase"/>
</dbReference>
<dbReference type="GO" id="GO:0005524">
    <property type="term" value="F:ATP binding"/>
    <property type="evidence" value="ECO:0007669"/>
    <property type="project" value="UniProtKB-KW"/>
</dbReference>
<evidence type="ECO:0000259" key="4">
    <source>
        <dbReference type="PROSITE" id="PS50893"/>
    </source>
</evidence>
<accession>A0A0F9DUQ3</accession>
<dbReference type="InterPro" id="IPR003439">
    <property type="entry name" value="ABC_transporter-like_ATP-bd"/>
</dbReference>
<dbReference type="Gene3D" id="3.40.50.300">
    <property type="entry name" value="P-loop containing nucleotide triphosphate hydrolases"/>
    <property type="match status" value="1"/>
</dbReference>
<dbReference type="PROSITE" id="PS00211">
    <property type="entry name" value="ABC_TRANSPORTER_1"/>
    <property type="match status" value="1"/>
</dbReference>
<dbReference type="InterPro" id="IPR027417">
    <property type="entry name" value="P-loop_NTPase"/>
</dbReference>
<dbReference type="PROSITE" id="PS50893">
    <property type="entry name" value="ABC_TRANSPORTER_2"/>
    <property type="match status" value="1"/>
</dbReference>
<feature type="domain" description="ABC transporter" evidence="4">
    <location>
        <begin position="6"/>
        <end position="242"/>
    </location>
</feature>
<dbReference type="AlphaFoldDB" id="A0A0F9DUQ3"/>
<evidence type="ECO:0000313" key="5">
    <source>
        <dbReference type="EMBL" id="KKL65568.1"/>
    </source>
</evidence>
<evidence type="ECO:0000256" key="2">
    <source>
        <dbReference type="ARBA" id="ARBA00022741"/>
    </source>
</evidence>
<gene>
    <name evidence="5" type="ORF">LCGC14_2153680</name>
</gene>
<evidence type="ECO:0000256" key="3">
    <source>
        <dbReference type="ARBA" id="ARBA00022840"/>
    </source>
</evidence>
<name>A0A0F9DUQ3_9ZZZZ</name>
<dbReference type="PANTHER" id="PTHR43023:SF6">
    <property type="entry name" value="INTERMEMBRANE PHOSPHOLIPID TRANSPORT SYSTEM ATP-BINDING PROTEIN MLAF"/>
    <property type="match status" value="1"/>
</dbReference>
<dbReference type="Pfam" id="PF00005">
    <property type="entry name" value="ABC_tran"/>
    <property type="match status" value="1"/>
</dbReference>
<reference evidence="5" key="1">
    <citation type="journal article" date="2015" name="Nature">
        <title>Complex archaea that bridge the gap between prokaryotes and eukaryotes.</title>
        <authorList>
            <person name="Spang A."/>
            <person name="Saw J.H."/>
            <person name="Jorgensen S.L."/>
            <person name="Zaremba-Niedzwiedzka K."/>
            <person name="Martijn J."/>
            <person name="Lind A.E."/>
            <person name="van Eijk R."/>
            <person name="Schleper C."/>
            <person name="Guy L."/>
            <person name="Ettema T.J."/>
        </authorList>
    </citation>
    <scope>NUCLEOTIDE SEQUENCE</scope>
</reference>
<protein>
    <recommendedName>
        <fullName evidence="4">ABC transporter domain-containing protein</fullName>
    </recommendedName>
</protein>
<keyword evidence="3" id="KW-0067">ATP-binding</keyword>
<dbReference type="EMBL" id="LAZR01027491">
    <property type="protein sequence ID" value="KKL65568.1"/>
    <property type="molecule type" value="Genomic_DNA"/>
</dbReference>
<organism evidence="5">
    <name type="scientific">marine sediment metagenome</name>
    <dbReference type="NCBI Taxonomy" id="412755"/>
    <lineage>
        <taxon>unclassified sequences</taxon>
        <taxon>metagenomes</taxon>
        <taxon>ecological metagenomes</taxon>
    </lineage>
</organism>
<evidence type="ECO:0000256" key="1">
    <source>
        <dbReference type="ARBA" id="ARBA00022448"/>
    </source>
</evidence>
<dbReference type="SUPFAM" id="SSF52540">
    <property type="entry name" value="P-loop containing nucleoside triphosphate hydrolases"/>
    <property type="match status" value="1"/>
</dbReference>
<proteinExistence type="predicted"/>
<dbReference type="PANTHER" id="PTHR43023">
    <property type="entry name" value="PROTEIN TRIGALACTOSYLDIACYLGLYCEROL 3, CHLOROPLASTIC"/>
    <property type="match status" value="1"/>
</dbReference>
<dbReference type="SMART" id="SM00382">
    <property type="entry name" value="AAA"/>
    <property type="match status" value="1"/>
</dbReference>
<sequence length="246" mass="27332">MENNIIELRDVHTSFNGVLVHSGINLCIKEGEVMSLIGSSGVGKSVLLKELIGILKPDKGEILVMGRNIVPLKEEELIKIRRNIGILFQGSALFDSLTVYENIAYPLREHTKLKEKEIEEKVREKLGLVGLEGAEQKLPDELSGGMKKRVGLARAIAIEPKIILYDEPTTGIDPITAEKINELILDLQNKLGTTTIVVTHDLHCVKKVTNRLAMLSEGKIITEGTWDDLENSEIKVIRDFIAGSRY</sequence>
<dbReference type="GO" id="GO:0016887">
    <property type="term" value="F:ATP hydrolysis activity"/>
    <property type="evidence" value="ECO:0007669"/>
    <property type="project" value="InterPro"/>
</dbReference>
<dbReference type="InterPro" id="IPR017871">
    <property type="entry name" value="ABC_transporter-like_CS"/>
</dbReference>